<dbReference type="InterPro" id="IPR000835">
    <property type="entry name" value="HTH_MarR-typ"/>
</dbReference>
<dbReference type="Pfam" id="PF01047">
    <property type="entry name" value="MarR"/>
    <property type="match status" value="1"/>
</dbReference>
<comment type="subcellular location">
    <subcellularLocation>
        <location evidence="1">Cytoplasm</location>
    </subcellularLocation>
</comment>
<name>A0ABT4MVK6_GORRU</name>
<dbReference type="InterPro" id="IPR039422">
    <property type="entry name" value="MarR/SlyA-like"/>
</dbReference>
<dbReference type="Proteomes" id="UP001067235">
    <property type="component" value="Unassembled WGS sequence"/>
</dbReference>
<reference evidence="3" key="1">
    <citation type="submission" date="2022-12" db="EMBL/GenBank/DDBJ databases">
        <authorList>
            <person name="Krivoruchko A.V."/>
            <person name="Elkin A."/>
        </authorList>
    </citation>
    <scope>NUCLEOTIDE SEQUENCE</scope>
    <source>
        <strain evidence="3">IEGM 1388</strain>
    </source>
</reference>
<accession>A0ABT4MVK6</accession>
<dbReference type="SUPFAM" id="SSF46785">
    <property type="entry name" value="Winged helix' DNA-binding domain"/>
    <property type="match status" value="1"/>
</dbReference>
<dbReference type="InterPro" id="IPR036388">
    <property type="entry name" value="WH-like_DNA-bd_sf"/>
</dbReference>
<proteinExistence type="predicted"/>
<dbReference type="PRINTS" id="PR00598">
    <property type="entry name" value="HTHMARR"/>
</dbReference>
<dbReference type="PROSITE" id="PS50995">
    <property type="entry name" value="HTH_MARR_2"/>
    <property type="match status" value="1"/>
</dbReference>
<dbReference type="RefSeq" id="WP_301571765.1">
    <property type="nucleotide sequence ID" value="NZ_JAPWIE010000004.1"/>
</dbReference>
<dbReference type="PANTHER" id="PTHR33164:SF5">
    <property type="entry name" value="ORGANIC HYDROPEROXIDE RESISTANCE TRANSCRIPTIONAL REGULATOR"/>
    <property type="match status" value="1"/>
</dbReference>
<evidence type="ECO:0000313" key="3">
    <source>
        <dbReference type="EMBL" id="MCZ4551044.1"/>
    </source>
</evidence>
<comment type="caution">
    <text evidence="3">The sequence shown here is derived from an EMBL/GenBank/DDBJ whole genome shotgun (WGS) entry which is preliminary data.</text>
</comment>
<protein>
    <submittedName>
        <fullName evidence="3">MarR family transcriptional regulator</fullName>
    </submittedName>
</protein>
<evidence type="ECO:0000313" key="4">
    <source>
        <dbReference type="Proteomes" id="UP001067235"/>
    </source>
</evidence>
<dbReference type="InterPro" id="IPR036390">
    <property type="entry name" value="WH_DNA-bd_sf"/>
</dbReference>
<evidence type="ECO:0000259" key="2">
    <source>
        <dbReference type="PROSITE" id="PS50995"/>
    </source>
</evidence>
<organism evidence="3 4">
    <name type="scientific">Gordonia rubripertincta</name>
    <name type="common">Rhodococcus corallinus</name>
    <dbReference type="NCBI Taxonomy" id="36822"/>
    <lineage>
        <taxon>Bacteria</taxon>
        <taxon>Bacillati</taxon>
        <taxon>Actinomycetota</taxon>
        <taxon>Actinomycetes</taxon>
        <taxon>Mycobacteriales</taxon>
        <taxon>Gordoniaceae</taxon>
        <taxon>Gordonia</taxon>
    </lineage>
</organism>
<dbReference type="SMART" id="SM00347">
    <property type="entry name" value="HTH_MARR"/>
    <property type="match status" value="1"/>
</dbReference>
<keyword evidence="4" id="KW-1185">Reference proteome</keyword>
<dbReference type="EMBL" id="JAPWIE010000004">
    <property type="protein sequence ID" value="MCZ4551044.1"/>
    <property type="molecule type" value="Genomic_DNA"/>
</dbReference>
<feature type="domain" description="HTH marR-type" evidence="2">
    <location>
        <begin position="16"/>
        <end position="143"/>
    </location>
</feature>
<gene>
    <name evidence="3" type="ORF">O4213_13720</name>
</gene>
<sequence>MAAMAAGDRPVVHPLDEMLCFNLNAVVRATNRYYACLLAPWKLTYPQYLLLRLLWQRDTATVGEIASELLLDSGTTSPLVRRLESRGFVERQRSSDDERVVSVSLTSRGRALEDDLAAIGSQVGSATGLEVEQAQAMLSSLRTMNTSLLTALATRSDQGRSTAG</sequence>
<evidence type="ECO:0000256" key="1">
    <source>
        <dbReference type="ARBA" id="ARBA00004496"/>
    </source>
</evidence>
<dbReference type="Gene3D" id="1.10.10.10">
    <property type="entry name" value="Winged helix-like DNA-binding domain superfamily/Winged helix DNA-binding domain"/>
    <property type="match status" value="1"/>
</dbReference>
<dbReference type="PANTHER" id="PTHR33164">
    <property type="entry name" value="TRANSCRIPTIONAL REGULATOR, MARR FAMILY"/>
    <property type="match status" value="1"/>
</dbReference>